<evidence type="ECO:0000313" key="2">
    <source>
        <dbReference type="Proteomes" id="UP001255246"/>
    </source>
</evidence>
<comment type="caution">
    <text evidence="1">The sequence shown here is derived from an EMBL/GenBank/DDBJ whole genome shotgun (WGS) entry which is preliminary data.</text>
</comment>
<protein>
    <submittedName>
        <fullName evidence="1">Uncharacterized protein</fullName>
    </submittedName>
</protein>
<evidence type="ECO:0000313" key="1">
    <source>
        <dbReference type="EMBL" id="MDT0605899.1"/>
    </source>
</evidence>
<dbReference type="Proteomes" id="UP001255246">
    <property type="component" value="Unassembled WGS sequence"/>
</dbReference>
<dbReference type="EMBL" id="JAVRHR010000001">
    <property type="protein sequence ID" value="MDT0605899.1"/>
    <property type="molecule type" value="Genomic_DNA"/>
</dbReference>
<keyword evidence="2" id="KW-1185">Reference proteome</keyword>
<name>A0ABU3A6V6_9FLAO</name>
<organism evidence="1 2">
    <name type="scientific">Croceitalea rosinachiae</name>
    <dbReference type="NCBI Taxonomy" id="3075596"/>
    <lineage>
        <taxon>Bacteria</taxon>
        <taxon>Pseudomonadati</taxon>
        <taxon>Bacteroidota</taxon>
        <taxon>Flavobacteriia</taxon>
        <taxon>Flavobacteriales</taxon>
        <taxon>Flavobacteriaceae</taxon>
        <taxon>Croceitalea</taxon>
    </lineage>
</organism>
<sequence>MVLIPILGLAQIGIAGNTKSFYAELGQRDALNEQQLVMVSDDDYKDFWKDQTHFESLLAAQNPEGYQIYLNSKGFAYRLHQKICTTACEHSEYYLNKAAFYAINGQEDIEVVYASKIKKPQIKD</sequence>
<dbReference type="RefSeq" id="WP_311349463.1">
    <property type="nucleotide sequence ID" value="NZ_JAVRHR010000001.1"/>
</dbReference>
<accession>A0ABU3A6V6</accession>
<reference evidence="1 2" key="1">
    <citation type="submission" date="2023-09" db="EMBL/GenBank/DDBJ databases">
        <authorList>
            <person name="Rey-Velasco X."/>
        </authorList>
    </citation>
    <scope>NUCLEOTIDE SEQUENCE [LARGE SCALE GENOMIC DNA]</scope>
    <source>
        <strain evidence="1 2">F388</strain>
    </source>
</reference>
<proteinExistence type="predicted"/>
<gene>
    <name evidence="1" type="ORF">RM706_02605</name>
</gene>